<feature type="transmembrane region" description="Helical" evidence="12">
    <location>
        <begin position="294"/>
        <end position="316"/>
    </location>
</feature>
<dbReference type="Pfam" id="PF02518">
    <property type="entry name" value="HATPase_c"/>
    <property type="match status" value="1"/>
</dbReference>
<dbReference type="InterPro" id="IPR003661">
    <property type="entry name" value="HisK_dim/P_dom"/>
</dbReference>
<evidence type="ECO:0000256" key="11">
    <source>
        <dbReference type="ARBA" id="ARBA00023136"/>
    </source>
</evidence>
<dbReference type="SMART" id="SM00387">
    <property type="entry name" value="HATPase_c"/>
    <property type="match status" value="1"/>
</dbReference>
<dbReference type="InterPro" id="IPR036890">
    <property type="entry name" value="HATPase_C_sf"/>
</dbReference>
<dbReference type="Pfam" id="PF08448">
    <property type="entry name" value="PAS_4"/>
    <property type="match status" value="1"/>
</dbReference>
<dbReference type="SUPFAM" id="SSF47384">
    <property type="entry name" value="Homodimeric domain of signal transducing histidine kinase"/>
    <property type="match status" value="1"/>
</dbReference>
<keyword evidence="6" id="KW-0808">Transferase</keyword>
<evidence type="ECO:0000256" key="8">
    <source>
        <dbReference type="ARBA" id="ARBA00022777"/>
    </source>
</evidence>
<dbReference type="InterPro" id="IPR005467">
    <property type="entry name" value="His_kinase_dom"/>
</dbReference>
<dbReference type="SMART" id="SM00388">
    <property type="entry name" value="HisKA"/>
    <property type="match status" value="1"/>
</dbReference>
<dbReference type="PANTHER" id="PTHR43065">
    <property type="entry name" value="SENSOR HISTIDINE KINASE"/>
    <property type="match status" value="1"/>
</dbReference>
<keyword evidence="10" id="KW-0902">Two-component regulatory system</keyword>
<keyword evidence="9 15" id="KW-0067">ATP-binding</keyword>
<keyword evidence="5" id="KW-0597">Phosphoprotein</keyword>
<evidence type="ECO:0000256" key="3">
    <source>
        <dbReference type="ARBA" id="ARBA00012438"/>
    </source>
</evidence>
<evidence type="ECO:0000313" key="15">
    <source>
        <dbReference type="EMBL" id="USG64523.1"/>
    </source>
</evidence>
<dbReference type="SUPFAM" id="SSF55785">
    <property type="entry name" value="PYP-like sensor domain (PAS domain)"/>
    <property type="match status" value="1"/>
</dbReference>
<proteinExistence type="predicted"/>
<organism evidence="15 16">
    <name type="scientific">Brevibacillus ruminantium</name>
    <dbReference type="NCBI Taxonomy" id="2950604"/>
    <lineage>
        <taxon>Bacteria</taxon>
        <taxon>Bacillati</taxon>
        <taxon>Bacillota</taxon>
        <taxon>Bacilli</taxon>
        <taxon>Bacillales</taxon>
        <taxon>Paenibacillaceae</taxon>
        <taxon>Brevibacillus</taxon>
    </lineage>
</organism>
<dbReference type="Gene3D" id="1.10.8.500">
    <property type="entry name" value="HAMP domain in histidine kinase"/>
    <property type="match status" value="1"/>
</dbReference>
<comment type="subcellular location">
    <subcellularLocation>
        <location evidence="2">Cell membrane</location>
        <topology evidence="2">Multi-pass membrane protein</topology>
    </subcellularLocation>
</comment>
<evidence type="ECO:0000256" key="10">
    <source>
        <dbReference type="ARBA" id="ARBA00023012"/>
    </source>
</evidence>
<keyword evidence="12" id="KW-1133">Transmembrane helix</keyword>
<dbReference type="Pfam" id="PF00512">
    <property type="entry name" value="HisKA"/>
    <property type="match status" value="1"/>
</dbReference>
<keyword evidence="11 12" id="KW-0472">Membrane</keyword>
<dbReference type="SMART" id="SM00304">
    <property type="entry name" value="HAMP"/>
    <property type="match status" value="1"/>
</dbReference>
<evidence type="ECO:0000256" key="6">
    <source>
        <dbReference type="ARBA" id="ARBA00022679"/>
    </source>
</evidence>
<keyword evidence="7" id="KW-0547">Nucleotide-binding</keyword>
<evidence type="ECO:0000256" key="1">
    <source>
        <dbReference type="ARBA" id="ARBA00000085"/>
    </source>
</evidence>
<dbReference type="SUPFAM" id="SSF158472">
    <property type="entry name" value="HAMP domain-like"/>
    <property type="match status" value="1"/>
</dbReference>
<keyword evidence="8" id="KW-0418">Kinase</keyword>
<evidence type="ECO:0000256" key="9">
    <source>
        <dbReference type="ARBA" id="ARBA00022840"/>
    </source>
</evidence>
<dbReference type="Gene3D" id="3.30.450.20">
    <property type="entry name" value="PAS domain"/>
    <property type="match status" value="2"/>
</dbReference>
<dbReference type="InterPro" id="IPR035965">
    <property type="entry name" value="PAS-like_dom_sf"/>
</dbReference>
<gene>
    <name evidence="15" type="ORF">NDK47_20585</name>
</gene>
<keyword evidence="16" id="KW-1185">Reference proteome</keyword>
<dbReference type="PRINTS" id="PR00344">
    <property type="entry name" value="BCTRLSENSOR"/>
</dbReference>
<dbReference type="PROSITE" id="PS50885">
    <property type="entry name" value="HAMP"/>
    <property type="match status" value="1"/>
</dbReference>
<feature type="transmembrane region" description="Helical" evidence="12">
    <location>
        <begin position="16"/>
        <end position="34"/>
    </location>
</feature>
<dbReference type="InterPro" id="IPR004358">
    <property type="entry name" value="Sig_transdc_His_kin-like_C"/>
</dbReference>
<evidence type="ECO:0000259" key="14">
    <source>
        <dbReference type="PROSITE" id="PS50885"/>
    </source>
</evidence>
<keyword evidence="4" id="KW-1003">Cell membrane</keyword>
<sequence length="731" mass="80944">MKRDHAFGLNKIKTKMLLFGLVMSILPFLLVGFLNNLISKGKLWEEVDAANRDFVESAADELDLLFSHTFKTMDMINDSLLSTDLSEEDLYFFLHSFLKNSPYLEEISLIDANGDEWYQLNRWRLLVPQTQTTIDRQMAEAVRYGRSYIGSVVAGENGQMMVDAAVPRLGLQGVSGGVRVRLNVGELVQQLALKASLEKTARLYVFDKSLHAVAGTLAPGSSAGSLGEQTVGNRLLLSSLPAHTAKPVSHMFRSPAEETMIGYAMRSRTAGWIVMLEQPADKAFATFARLQENLLLSTLLIGLIVSAISIAAAVFFGKKMERIEMAVRRVADGDFSVRIPVSSSDELGRLASSCNDMAHSLQVKTNQILEEKQRLDMVVSGLGMGLILIDESFRVRWANRTIGMWFGGSGDLLGQACDQAIGENCSLCRDCPMKTRKMVSENQKELVSTRVDEYGRTRYFRHQVFPLNPAKEKSAFLEVIEDITEKREMEAVVVQADKLSAIGLMASGIAHEINNPLGILSVYGQDLRDRMAEEDIATLAETGELQRYLETMDKQIARCKDITTRLLHFSRKSPTAPERVDVHQALDDVILLLSHKVREKQVEVVRELAPGQPVVEAPAGELQQILLNLLTNALYAVDHSGVIHIRTWAKADEILIEIGDNGEGIAVEHLPHVFDPFYTTKPIGQGTGLGLSICYGIVKRLGGDIKMRSQPEEGTHATVVLPLAKEKEHVS</sequence>
<evidence type="ECO:0000256" key="7">
    <source>
        <dbReference type="ARBA" id="ARBA00022741"/>
    </source>
</evidence>
<evidence type="ECO:0000256" key="4">
    <source>
        <dbReference type="ARBA" id="ARBA00022475"/>
    </source>
</evidence>
<feature type="domain" description="HAMP" evidence="14">
    <location>
        <begin position="320"/>
        <end position="366"/>
    </location>
</feature>
<dbReference type="EMBL" id="CP098755">
    <property type="protein sequence ID" value="USG64523.1"/>
    <property type="molecule type" value="Genomic_DNA"/>
</dbReference>
<dbReference type="Proteomes" id="UP001056500">
    <property type="component" value="Chromosome"/>
</dbReference>
<dbReference type="CDD" id="cd18773">
    <property type="entry name" value="PDC1_HK_sensor"/>
    <property type="match status" value="1"/>
</dbReference>
<dbReference type="PANTHER" id="PTHR43065:SF46">
    <property type="entry name" value="C4-DICARBOXYLATE TRANSPORT SENSOR PROTEIN DCTB"/>
    <property type="match status" value="1"/>
</dbReference>
<name>A0ABY4WEG4_9BACL</name>
<dbReference type="CDD" id="cd00082">
    <property type="entry name" value="HisKA"/>
    <property type="match status" value="1"/>
</dbReference>
<keyword evidence="12" id="KW-0812">Transmembrane</keyword>
<dbReference type="CDD" id="cd06225">
    <property type="entry name" value="HAMP"/>
    <property type="match status" value="1"/>
</dbReference>
<evidence type="ECO:0000259" key="13">
    <source>
        <dbReference type="PROSITE" id="PS50109"/>
    </source>
</evidence>
<dbReference type="EC" id="2.7.13.3" evidence="3"/>
<evidence type="ECO:0000313" key="16">
    <source>
        <dbReference type="Proteomes" id="UP001056500"/>
    </source>
</evidence>
<comment type="catalytic activity">
    <reaction evidence="1">
        <text>ATP + protein L-histidine = ADP + protein N-phospho-L-histidine.</text>
        <dbReference type="EC" id="2.7.13.3"/>
    </reaction>
</comment>
<dbReference type="InterPro" id="IPR003660">
    <property type="entry name" value="HAMP_dom"/>
</dbReference>
<evidence type="ECO:0000256" key="12">
    <source>
        <dbReference type="SAM" id="Phobius"/>
    </source>
</evidence>
<dbReference type="GO" id="GO:0005524">
    <property type="term" value="F:ATP binding"/>
    <property type="evidence" value="ECO:0007669"/>
    <property type="project" value="UniProtKB-KW"/>
</dbReference>
<accession>A0ABY4WEG4</accession>
<dbReference type="PROSITE" id="PS50109">
    <property type="entry name" value="HIS_KIN"/>
    <property type="match status" value="1"/>
</dbReference>
<evidence type="ECO:0000256" key="2">
    <source>
        <dbReference type="ARBA" id="ARBA00004651"/>
    </source>
</evidence>
<reference evidence="15" key="1">
    <citation type="submission" date="2022-06" db="EMBL/GenBank/DDBJ databases">
        <title>Genome sequencing of Brevibacillus sp. BB3-R1.</title>
        <authorList>
            <person name="Heo J."/>
            <person name="Lee D."/>
            <person name="Won M."/>
            <person name="Han B.-H."/>
            <person name="Hong S.-B."/>
            <person name="Kwon S.-W."/>
        </authorList>
    </citation>
    <scope>NUCLEOTIDE SEQUENCE</scope>
    <source>
        <strain evidence="15">BB3-R1</strain>
    </source>
</reference>
<dbReference type="InterPro" id="IPR036097">
    <property type="entry name" value="HisK_dim/P_sf"/>
</dbReference>
<dbReference type="Gene3D" id="1.10.287.130">
    <property type="match status" value="1"/>
</dbReference>
<dbReference type="InterPro" id="IPR003594">
    <property type="entry name" value="HATPase_dom"/>
</dbReference>
<feature type="domain" description="Histidine kinase" evidence="13">
    <location>
        <begin position="508"/>
        <end position="725"/>
    </location>
</feature>
<protein>
    <recommendedName>
        <fullName evidence="3">histidine kinase</fullName>
        <ecNumber evidence="3">2.7.13.3</ecNumber>
    </recommendedName>
</protein>
<dbReference type="InterPro" id="IPR013656">
    <property type="entry name" value="PAS_4"/>
</dbReference>
<dbReference type="Gene3D" id="3.30.565.10">
    <property type="entry name" value="Histidine kinase-like ATPase, C-terminal domain"/>
    <property type="match status" value="1"/>
</dbReference>
<evidence type="ECO:0000256" key="5">
    <source>
        <dbReference type="ARBA" id="ARBA00022553"/>
    </source>
</evidence>
<dbReference type="Pfam" id="PF00672">
    <property type="entry name" value="HAMP"/>
    <property type="match status" value="1"/>
</dbReference>
<dbReference type="RefSeq" id="WP_251871635.1">
    <property type="nucleotide sequence ID" value="NZ_CP098755.1"/>
</dbReference>
<dbReference type="SUPFAM" id="SSF55874">
    <property type="entry name" value="ATPase domain of HSP90 chaperone/DNA topoisomerase II/histidine kinase"/>
    <property type="match status" value="1"/>
</dbReference>